<comment type="function">
    <text evidence="6">Part of the dynactin complex that activates the molecular motor dynein for ultra-processive transport along microtubules.</text>
</comment>
<evidence type="ECO:0000256" key="1">
    <source>
        <dbReference type="ARBA" id="ARBA00004245"/>
    </source>
</evidence>
<dbReference type="GO" id="GO:0005869">
    <property type="term" value="C:dynactin complex"/>
    <property type="evidence" value="ECO:0007669"/>
    <property type="project" value="InterPro"/>
</dbReference>
<dbReference type="GO" id="GO:0007052">
    <property type="term" value="P:mitotic spindle organization"/>
    <property type="evidence" value="ECO:0007669"/>
    <property type="project" value="TreeGrafter"/>
</dbReference>
<dbReference type="Pfam" id="PF14602">
    <property type="entry name" value="Hexapep_2"/>
    <property type="match status" value="1"/>
</dbReference>
<reference evidence="8 9" key="1">
    <citation type="submission" date="2015-03" db="EMBL/GenBank/DDBJ databases">
        <title>RNA-seq based gene annotation and comparative genomics of four Zymoseptoria species reveal species-specific pathogenicity related genes and transposable element activity.</title>
        <authorList>
            <person name="Grandaubert J."/>
            <person name="Bhattacharyya A."/>
            <person name="Stukenbrock E.H."/>
        </authorList>
    </citation>
    <scope>NUCLEOTIDE SEQUENCE [LARGE SCALE GENOMIC DNA]</scope>
    <source>
        <strain evidence="8 9">Zb18110</strain>
    </source>
</reference>
<feature type="region of interest" description="Disordered" evidence="7">
    <location>
        <begin position="1"/>
        <end position="24"/>
    </location>
</feature>
<dbReference type="Proteomes" id="UP000033647">
    <property type="component" value="Unassembled WGS sequence"/>
</dbReference>
<evidence type="ECO:0000256" key="5">
    <source>
        <dbReference type="ARBA" id="ARBA00023212"/>
    </source>
</evidence>
<comment type="subcellular location">
    <subcellularLocation>
        <location evidence="1">Cytoplasm</location>
        <location evidence="1">Cytoskeleton</location>
    </subcellularLocation>
</comment>
<evidence type="ECO:0000256" key="7">
    <source>
        <dbReference type="SAM" id="MobiDB-lite"/>
    </source>
</evidence>
<dbReference type="STRING" id="1047168.A0A0F4GIP2"/>
<comment type="caution">
    <text evidence="8">The sequence shown here is derived from an EMBL/GenBank/DDBJ whole genome shotgun (WGS) entry which is preliminary data.</text>
</comment>
<evidence type="ECO:0000313" key="9">
    <source>
        <dbReference type="Proteomes" id="UP000033647"/>
    </source>
</evidence>
<dbReference type="EMBL" id="LAFY01000503">
    <property type="protein sequence ID" value="KJX97314.1"/>
    <property type="molecule type" value="Genomic_DNA"/>
</dbReference>
<organism evidence="8 9">
    <name type="scientific">Zymoseptoria brevis</name>
    <dbReference type="NCBI Taxonomy" id="1047168"/>
    <lineage>
        <taxon>Eukaryota</taxon>
        <taxon>Fungi</taxon>
        <taxon>Dikarya</taxon>
        <taxon>Ascomycota</taxon>
        <taxon>Pezizomycotina</taxon>
        <taxon>Dothideomycetes</taxon>
        <taxon>Dothideomycetidae</taxon>
        <taxon>Mycosphaerellales</taxon>
        <taxon>Mycosphaerellaceae</taxon>
        <taxon>Zymoseptoria</taxon>
    </lineage>
</organism>
<name>A0A0F4GIP2_9PEZI</name>
<keyword evidence="8" id="KW-0808">Transferase</keyword>
<dbReference type="OrthoDB" id="2355at2759"/>
<proteinExistence type="inferred from homology"/>
<gene>
    <name evidence="8" type="ORF">TI39_contig511g00006</name>
</gene>
<comment type="similarity">
    <text evidence="2">Belongs to the dynactin subunits 5/6 family. Dynactin subunit 6 subfamily.</text>
</comment>
<sequence>MSSKRPPTADAPKPPTTLHPTTTISPLAVLTGTYPVTLGENTILHPYSTLTSTTGPITLGRNCTLAEMSAISASSSNPTTIGDNVTIGSGTHMTGANIGEGSVIEGRVTIGEGAVLGKFCKITAGEVVHPGEVLADFTVVYGDGKRRVNRTMEGSGEVREARRKGVEGECALARRLIPNAAAKWG</sequence>
<evidence type="ECO:0000256" key="2">
    <source>
        <dbReference type="ARBA" id="ARBA00007719"/>
    </source>
</evidence>
<evidence type="ECO:0000256" key="4">
    <source>
        <dbReference type="ARBA" id="ARBA00022490"/>
    </source>
</evidence>
<feature type="compositionally biased region" description="Low complexity" evidence="7">
    <location>
        <begin position="1"/>
        <end position="11"/>
    </location>
</feature>
<dbReference type="SUPFAM" id="SSF51161">
    <property type="entry name" value="Trimeric LpxA-like enzymes"/>
    <property type="match status" value="1"/>
</dbReference>
<evidence type="ECO:0000313" key="8">
    <source>
        <dbReference type="EMBL" id="KJX97314.1"/>
    </source>
</evidence>
<keyword evidence="5" id="KW-0206">Cytoskeleton</keyword>
<protein>
    <recommendedName>
        <fullName evidence="3">Dynactin subunit 6</fullName>
    </recommendedName>
</protein>
<dbReference type="PANTHER" id="PTHR13072:SF0">
    <property type="entry name" value="DYNACTIN SUBUNIT 6"/>
    <property type="match status" value="1"/>
</dbReference>
<evidence type="ECO:0000256" key="6">
    <source>
        <dbReference type="ARBA" id="ARBA00034687"/>
    </source>
</evidence>
<dbReference type="Gene3D" id="2.160.10.10">
    <property type="entry name" value="Hexapeptide repeat proteins"/>
    <property type="match status" value="1"/>
</dbReference>
<dbReference type="GO" id="GO:0070840">
    <property type="term" value="F:dynein complex binding"/>
    <property type="evidence" value="ECO:0007669"/>
    <property type="project" value="TreeGrafter"/>
</dbReference>
<accession>A0A0F4GIP2</accession>
<dbReference type="AlphaFoldDB" id="A0A0F4GIP2"/>
<keyword evidence="9" id="KW-1185">Reference proteome</keyword>
<dbReference type="InterPro" id="IPR011004">
    <property type="entry name" value="Trimer_LpxA-like_sf"/>
</dbReference>
<dbReference type="GO" id="GO:0016740">
    <property type="term" value="F:transferase activity"/>
    <property type="evidence" value="ECO:0007669"/>
    <property type="project" value="UniProtKB-KW"/>
</dbReference>
<dbReference type="PANTHER" id="PTHR13072">
    <property type="entry name" value="DYNACTIN 6"/>
    <property type="match status" value="1"/>
</dbReference>
<dbReference type="InterPro" id="IPR027777">
    <property type="entry name" value="DCTN6"/>
</dbReference>
<evidence type="ECO:0000256" key="3">
    <source>
        <dbReference type="ARBA" id="ARBA00016573"/>
    </source>
</evidence>
<keyword evidence="4" id="KW-0963">Cytoplasm</keyword>
<dbReference type="InterPro" id="IPR001451">
    <property type="entry name" value="Hexapep"/>
</dbReference>